<evidence type="ECO:0000256" key="1">
    <source>
        <dbReference type="SAM" id="Phobius"/>
    </source>
</evidence>
<reference evidence="2" key="2">
    <citation type="submission" date="2019-01" db="UniProtKB">
        <authorList>
            <consortium name="EnsemblPlants"/>
        </authorList>
    </citation>
    <scope>IDENTIFICATION</scope>
    <source>
        <strain evidence="2">cv. Heinz 1706</strain>
    </source>
</reference>
<evidence type="ECO:0000313" key="2">
    <source>
        <dbReference type="EnsemblPlants" id="Solyc11g044634.1.1"/>
    </source>
</evidence>
<keyword evidence="3" id="KW-1185">Reference proteome</keyword>
<proteinExistence type="predicted"/>
<dbReference type="InParanoid" id="A0A3Q7IW60"/>
<name>A0A3Q7IW60_SOLLC</name>
<feature type="transmembrane region" description="Helical" evidence="1">
    <location>
        <begin position="53"/>
        <end position="79"/>
    </location>
</feature>
<protein>
    <submittedName>
        <fullName evidence="2">Uncharacterized protein</fullName>
    </submittedName>
</protein>
<feature type="transmembrane region" description="Helical" evidence="1">
    <location>
        <begin position="108"/>
        <end position="129"/>
    </location>
</feature>
<evidence type="ECO:0000313" key="3">
    <source>
        <dbReference type="Proteomes" id="UP000004994"/>
    </source>
</evidence>
<accession>A0A3Q7IW60</accession>
<dbReference type="EnsemblPlants" id="Solyc11g044634.1.1">
    <property type="protein sequence ID" value="Solyc11g044634.1.1"/>
    <property type="gene ID" value="Solyc11g044634.1"/>
</dbReference>
<keyword evidence="1" id="KW-0472">Membrane</keyword>
<dbReference type="Gramene" id="Solyc11g044634.1.1">
    <property type="protein sequence ID" value="Solyc11g044634.1.1"/>
    <property type="gene ID" value="Solyc11g044634.1"/>
</dbReference>
<dbReference type="Proteomes" id="UP000004994">
    <property type="component" value="Chromosome 11"/>
</dbReference>
<keyword evidence="1" id="KW-0812">Transmembrane</keyword>
<organism evidence="2">
    <name type="scientific">Solanum lycopersicum</name>
    <name type="common">Tomato</name>
    <name type="synonym">Lycopersicon esculentum</name>
    <dbReference type="NCBI Taxonomy" id="4081"/>
    <lineage>
        <taxon>Eukaryota</taxon>
        <taxon>Viridiplantae</taxon>
        <taxon>Streptophyta</taxon>
        <taxon>Embryophyta</taxon>
        <taxon>Tracheophyta</taxon>
        <taxon>Spermatophyta</taxon>
        <taxon>Magnoliopsida</taxon>
        <taxon>eudicotyledons</taxon>
        <taxon>Gunneridae</taxon>
        <taxon>Pentapetalae</taxon>
        <taxon>asterids</taxon>
        <taxon>lamiids</taxon>
        <taxon>Solanales</taxon>
        <taxon>Solanaceae</taxon>
        <taxon>Solanoideae</taxon>
        <taxon>Solaneae</taxon>
        <taxon>Solanum</taxon>
        <taxon>Solanum subgen. Lycopersicon</taxon>
    </lineage>
</organism>
<feature type="transmembrane region" description="Helical" evidence="1">
    <location>
        <begin position="24"/>
        <end position="46"/>
    </location>
</feature>
<reference evidence="2" key="1">
    <citation type="journal article" date="2012" name="Nature">
        <title>The tomato genome sequence provides insights into fleshy fruit evolution.</title>
        <authorList>
            <consortium name="Tomato Genome Consortium"/>
        </authorList>
    </citation>
    <scope>NUCLEOTIDE SEQUENCE [LARGE SCALE GENOMIC DNA]</scope>
    <source>
        <strain evidence="2">cv. Heinz 1706</strain>
    </source>
</reference>
<dbReference type="AlphaFoldDB" id="A0A3Q7IW60"/>
<keyword evidence="1" id="KW-1133">Transmembrane helix</keyword>
<sequence length="130" mass="14846">MTNGVGVISFIVGEGIKYIGGGRLFLSFVVFSLCFHLFISLLLTFLDFLNKKFLIFIFLSTFILSFPSLKISYISLILFELHPCSEKREGEGEGSSSVDPSCSCFSPLHFGSSFYFYISFFLTFHHFFYF</sequence>